<keyword evidence="1" id="KW-0223">Dioxygenase</keyword>
<sequence length="299" mass="34654">MAIQHMNEETGAAVADLIHLREEFIKTRLIFVKGDRMIRILKVLGATDADLDAMRTVSNSLRDDPTLPFRKSKNGRFCFDFEQSKLRRLEFQPFALSEEEDFVRHDSGQIRRFREIDEDLQGNTTLHALFIFKALIFHGVSFKQRPKLNYETENFICTLFNLRTVTNKDLIGEPALEGVHSDGVDFTMTTYLGSENMTSDSAETFIHDIREQNALRWNQTNPEYSLGRYQHRDYLDTLLFVDHEKKHSISPVYALDPKHPATRDVLIFFTRKPVVEGHISHPYDSLNPHQSLPFEIPLA</sequence>
<proteinExistence type="predicted"/>
<evidence type="ECO:0000313" key="1">
    <source>
        <dbReference type="EMBL" id="KAE8353032.1"/>
    </source>
</evidence>
<dbReference type="OrthoDB" id="5307791at2759"/>
<protein>
    <submittedName>
        <fullName evidence="1">2OG-Fe dioxygenase-domain-containing protein</fullName>
    </submittedName>
</protein>
<dbReference type="Proteomes" id="UP000327118">
    <property type="component" value="Unassembled WGS sequence"/>
</dbReference>
<dbReference type="InterPro" id="IPR018724">
    <property type="entry name" value="2OG-Fe_dioxygenase"/>
</dbReference>
<dbReference type="AlphaFoldDB" id="A0A5N6Z5S1"/>
<evidence type="ECO:0000313" key="2">
    <source>
        <dbReference type="Proteomes" id="UP000327118"/>
    </source>
</evidence>
<reference evidence="2" key="1">
    <citation type="submission" date="2019-04" db="EMBL/GenBank/DDBJ databases">
        <title>Friends and foes A comparative genomics studyof 23 Aspergillus species from section Flavi.</title>
        <authorList>
            <consortium name="DOE Joint Genome Institute"/>
            <person name="Kjaerbolling I."/>
            <person name="Vesth T."/>
            <person name="Frisvad J.C."/>
            <person name="Nybo J.L."/>
            <person name="Theobald S."/>
            <person name="Kildgaard S."/>
            <person name="Isbrandt T."/>
            <person name="Kuo A."/>
            <person name="Sato A."/>
            <person name="Lyhne E.K."/>
            <person name="Kogle M.E."/>
            <person name="Wiebenga A."/>
            <person name="Kun R.S."/>
            <person name="Lubbers R.J."/>
            <person name="Makela M.R."/>
            <person name="Barry K."/>
            <person name="Chovatia M."/>
            <person name="Clum A."/>
            <person name="Daum C."/>
            <person name="Haridas S."/>
            <person name="He G."/>
            <person name="LaButti K."/>
            <person name="Lipzen A."/>
            <person name="Mondo S."/>
            <person name="Riley R."/>
            <person name="Salamov A."/>
            <person name="Simmons B.A."/>
            <person name="Magnuson J.K."/>
            <person name="Henrissat B."/>
            <person name="Mortensen U.H."/>
            <person name="Larsen T.O."/>
            <person name="Devries R.P."/>
            <person name="Grigoriev I.V."/>
            <person name="Machida M."/>
            <person name="Baker S.E."/>
            <person name="Andersen M.R."/>
        </authorList>
    </citation>
    <scope>NUCLEOTIDE SEQUENCE [LARGE SCALE GENOMIC DNA]</scope>
    <source>
        <strain evidence="2">CBS 553.77</strain>
    </source>
</reference>
<name>A0A5N6Z5S1_9EURO</name>
<keyword evidence="2" id="KW-1185">Reference proteome</keyword>
<dbReference type="Gene3D" id="2.60.120.620">
    <property type="entry name" value="q2cbj1_9rhob like domain"/>
    <property type="match status" value="1"/>
</dbReference>
<dbReference type="EMBL" id="ML739110">
    <property type="protein sequence ID" value="KAE8353032.1"/>
    <property type="molecule type" value="Genomic_DNA"/>
</dbReference>
<dbReference type="GO" id="GO:0051213">
    <property type="term" value="F:dioxygenase activity"/>
    <property type="evidence" value="ECO:0007669"/>
    <property type="project" value="UniProtKB-KW"/>
</dbReference>
<organism evidence="1 2">
    <name type="scientific">Aspergillus coremiiformis</name>
    <dbReference type="NCBI Taxonomy" id="138285"/>
    <lineage>
        <taxon>Eukaryota</taxon>
        <taxon>Fungi</taxon>
        <taxon>Dikarya</taxon>
        <taxon>Ascomycota</taxon>
        <taxon>Pezizomycotina</taxon>
        <taxon>Eurotiomycetes</taxon>
        <taxon>Eurotiomycetidae</taxon>
        <taxon>Eurotiales</taxon>
        <taxon>Aspergillaceae</taxon>
        <taxon>Aspergillus</taxon>
        <taxon>Aspergillus subgen. Circumdati</taxon>
    </lineage>
</organism>
<keyword evidence="1" id="KW-0560">Oxidoreductase</keyword>
<dbReference type="Pfam" id="PF10014">
    <property type="entry name" value="2OG-Fe_Oxy_2"/>
    <property type="match status" value="1"/>
</dbReference>
<accession>A0A5N6Z5S1</accession>
<gene>
    <name evidence="1" type="ORF">BDV28DRAFT_115615</name>
</gene>